<dbReference type="Gene3D" id="3.20.20.70">
    <property type="entry name" value="Aldolase class I"/>
    <property type="match status" value="1"/>
</dbReference>
<dbReference type="PANTHER" id="PTHR42917:SF2">
    <property type="entry name" value="2,4-DIENOYL-COA REDUCTASE [(2E)-ENOYL-COA-PRODUCING]"/>
    <property type="match status" value="1"/>
</dbReference>
<keyword evidence="6" id="KW-0560">Oxidoreductase</keyword>
<proteinExistence type="predicted"/>
<keyword evidence="11" id="KW-1185">Reference proteome</keyword>
<dbReference type="InterPro" id="IPR051793">
    <property type="entry name" value="NADH:flavin_oxidoreductase"/>
</dbReference>
<dbReference type="EMBL" id="KQ248522">
    <property type="protein sequence ID" value="KNC71576.1"/>
    <property type="molecule type" value="Genomic_DNA"/>
</dbReference>
<evidence type="ECO:0000256" key="3">
    <source>
        <dbReference type="ARBA" id="ARBA00022630"/>
    </source>
</evidence>
<accession>A0A0L0F4R8</accession>
<evidence type="ECO:0000313" key="10">
    <source>
        <dbReference type="EMBL" id="KNC71576.1"/>
    </source>
</evidence>
<feature type="non-terminal residue" evidence="10">
    <location>
        <position position="60"/>
    </location>
</feature>
<evidence type="ECO:0000256" key="6">
    <source>
        <dbReference type="ARBA" id="ARBA00023002"/>
    </source>
</evidence>
<evidence type="ECO:0000256" key="1">
    <source>
        <dbReference type="ARBA" id="ARBA00001917"/>
    </source>
</evidence>
<dbReference type="PANTHER" id="PTHR42917">
    <property type="entry name" value="2,4-DIENOYL-COA REDUCTASE"/>
    <property type="match status" value="1"/>
</dbReference>
<dbReference type="STRING" id="667725.A0A0L0F4R8"/>
<dbReference type="Proteomes" id="UP000054560">
    <property type="component" value="Unassembled WGS sequence"/>
</dbReference>
<evidence type="ECO:0000256" key="4">
    <source>
        <dbReference type="ARBA" id="ARBA00022643"/>
    </source>
</evidence>
<keyword evidence="3" id="KW-0285">Flavoprotein</keyword>
<comment type="cofactor">
    <cofactor evidence="2">
        <name>[4Fe-4S] cluster</name>
        <dbReference type="ChEBI" id="CHEBI:49883"/>
    </cofactor>
</comment>
<feature type="non-terminal residue" evidence="10">
    <location>
        <position position="1"/>
    </location>
</feature>
<protein>
    <recommendedName>
        <fullName evidence="9">NADH:flavin oxidoreductase/NADH oxidase N-terminal domain-containing protein</fullName>
    </recommendedName>
</protein>
<keyword evidence="8" id="KW-0411">Iron-sulfur</keyword>
<evidence type="ECO:0000256" key="5">
    <source>
        <dbReference type="ARBA" id="ARBA00022723"/>
    </source>
</evidence>
<dbReference type="SUPFAM" id="SSF51395">
    <property type="entry name" value="FMN-linked oxidoreductases"/>
    <property type="match status" value="1"/>
</dbReference>
<dbReference type="AlphaFoldDB" id="A0A0L0F4R8"/>
<dbReference type="GO" id="GO:0016491">
    <property type="term" value="F:oxidoreductase activity"/>
    <property type="evidence" value="ECO:0007669"/>
    <property type="project" value="UniProtKB-KW"/>
</dbReference>
<dbReference type="GeneID" id="25916390"/>
<evidence type="ECO:0000313" key="11">
    <source>
        <dbReference type="Proteomes" id="UP000054560"/>
    </source>
</evidence>
<evidence type="ECO:0000256" key="7">
    <source>
        <dbReference type="ARBA" id="ARBA00023004"/>
    </source>
</evidence>
<sequence length="60" mass="6189">GVGLIVSGGIAPNRAGRVSPLAAKMTNSLEAKAHKEVTDAVHAEGGKICMQILHSGRYGY</sequence>
<dbReference type="OrthoDB" id="72788at2759"/>
<gene>
    <name evidence="10" type="ORF">SARC_15886</name>
</gene>
<comment type="cofactor">
    <cofactor evidence="1">
        <name>FMN</name>
        <dbReference type="ChEBI" id="CHEBI:58210"/>
    </cofactor>
</comment>
<evidence type="ECO:0000256" key="2">
    <source>
        <dbReference type="ARBA" id="ARBA00001966"/>
    </source>
</evidence>
<evidence type="ECO:0000259" key="9">
    <source>
        <dbReference type="Pfam" id="PF00724"/>
    </source>
</evidence>
<keyword evidence="4" id="KW-0288">FMN</keyword>
<evidence type="ECO:0000256" key="8">
    <source>
        <dbReference type="ARBA" id="ARBA00023014"/>
    </source>
</evidence>
<dbReference type="RefSeq" id="XP_014145478.1">
    <property type="nucleotide sequence ID" value="XM_014290003.1"/>
</dbReference>
<keyword evidence="5" id="KW-0479">Metal-binding</keyword>
<dbReference type="GO" id="GO:0010181">
    <property type="term" value="F:FMN binding"/>
    <property type="evidence" value="ECO:0007669"/>
    <property type="project" value="InterPro"/>
</dbReference>
<dbReference type="InterPro" id="IPR013785">
    <property type="entry name" value="Aldolase_TIM"/>
</dbReference>
<name>A0A0L0F4R8_9EUKA</name>
<dbReference type="InterPro" id="IPR001155">
    <property type="entry name" value="OxRdtase_FMN_N"/>
</dbReference>
<organism evidence="10 11">
    <name type="scientific">Sphaeroforma arctica JP610</name>
    <dbReference type="NCBI Taxonomy" id="667725"/>
    <lineage>
        <taxon>Eukaryota</taxon>
        <taxon>Ichthyosporea</taxon>
        <taxon>Ichthyophonida</taxon>
        <taxon>Sphaeroforma</taxon>
    </lineage>
</organism>
<dbReference type="GO" id="GO:0046872">
    <property type="term" value="F:metal ion binding"/>
    <property type="evidence" value="ECO:0007669"/>
    <property type="project" value="UniProtKB-KW"/>
</dbReference>
<keyword evidence="7" id="KW-0408">Iron</keyword>
<reference evidence="10 11" key="1">
    <citation type="submission" date="2011-02" db="EMBL/GenBank/DDBJ databases">
        <title>The Genome Sequence of Sphaeroforma arctica JP610.</title>
        <authorList>
            <consortium name="The Broad Institute Genome Sequencing Platform"/>
            <person name="Russ C."/>
            <person name="Cuomo C."/>
            <person name="Young S.K."/>
            <person name="Zeng Q."/>
            <person name="Gargeya S."/>
            <person name="Alvarado L."/>
            <person name="Berlin A."/>
            <person name="Chapman S.B."/>
            <person name="Chen Z."/>
            <person name="Freedman E."/>
            <person name="Gellesch M."/>
            <person name="Goldberg J."/>
            <person name="Griggs A."/>
            <person name="Gujja S."/>
            <person name="Heilman E."/>
            <person name="Heiman D."/>
            <person name="Howarth C."/>
            <person name="Mehta T."/>
            <person name="Neiman D."/>
            <person name="Pearson M."/>
            <person name="Roberts A."/>
            <person name="Saif S."/>
            <person name="Shea T."/>
            <person name="Shenoy N."/>
            <person name="Sisk P."/>
            <person name="Stolte C."/>
            <person name="Sykes S."/>
            <person name="White J."/>
            <person name="Yandava C."/>
            <person name="Burger G."/>
            <person name="Gray M.W."/>
            <person name="Holland P.W.H."/>
            <person name="King N."/>
            <person name="Lang F.B.F."/>
            <person name="Roger A.J."/>
            <person name="Ruiz-Trillo I."/>
            <person name="Haas B."/>
            <person name="Nusbaum C."/>
            <person name="Birren B."/>
        </authorList>
    </citation>
    <scope>NUCLEOTIDE SEQUENCE [LARGE SCALE GENOMIC DNA]</scope>
    <source>
        <strain evidence="10 11">JP610</strain>
    </source>
</reference>
<dbReference type="Pfam" id="PF00724">
    <property type="entry name" value="Oxidored_FMN"/>
    <property type="match status" value="1"/>
</dbReference>
<feature type="domain" description="NADH:flavin oxidoreductase/NADH oxidase N-terminal" evidence="9">
    <location>
        <begin position="1"/>
        <end position="58"/>
    </location>
</feature>
<dbReference type="GO" id="GO:0051536">
    <property type="term" value="F:iron-sulfur cluster binding"/>
    <property type="evidence" value="ECO:0007669"/>
    <property type="project" value="UniProtKB-KW"/>
</dbReference>